<reference evidence="1" key="2">
    <citation type="journal article" date="2021" name="Genome Biol. Evol.">
        <title>Developing a high-quality reference genome for a parasitic bivalve with doubly uniparental inheritance (Bivalvia: Unionida).</title>
        <authorList>
            <person name="Smith C.H."/>
        </authorList>
    </citation>
    <scope>NUCLEOTIDE SEQUENCE</scope>
    <source>
        <strain evidence="1">CHS0354</strain>
        <tissue evidence="1">Mantle</tissue>
    </source>
</reference>
<reference evidence="1" key="1">
    <citation type="journal article" date="2021" name="Genome Biol. Evol.">
        <title>A High-Quality Reference Genome for a Parasitic Bivalve with Doubly Uniparental Inheritance (Bivalvia: Unionida).</title>
        <authorList>
            <person name="Smith C.H."/>
        </authorList>
    </citation>
    <scope>NUCLEOTIDE SEQUENCE</scope>
    <source>
        <strain evidence="1">CHS0354</strain>
    </source>
</reference>
<accession>A0AAE0VTY7</accession>
<evidence type="ECO:0000313" key="2">
    <source>
        <dbReference type="Proteomes" id="UP001195483"/>
    </source>
</evidence>
<reference evidence="1" key="3">
    <citation type="submission" date="2023-05" db="EMBL/GenBank/DDBJ databases">
        <authorList>
            <person name="Smith C.H."/>
        </authorList>
    </citation>
    <scope>NUCLEOTIDE SEQUENCE</scope>
    <source>
        <strain evidence="1">CHS0354</strain>
        <tissue evidence="1">Mantle</tissue>
    </source>
</reference>
<sequence length="166" mass="19667">MRSKLLDIIKEKNPKKQKQHINSQQMYTMTKNYNEDSTVDNLRPCNASSDNSFEARHRHRVLIEKVSELETNQQECGSYQSNMLLELTYVKKKLEQSERRISELEAIVYDMGYHEYTENLSVTMENDTVDKPTNKTVTKFIKEEKYIRRAAEPKRMYSHQSGNSYE</sequence>
<proteinExistence type="predicted"/>
<protein>
    <submittedName>
        <fullName evidence="1">Uncharacterized protein</fullName>
    </submittedName>
</protein>
<keyword evidence="2" id="KW-1185">Reference proteome</keyword>
<dbReference type="Proteomes" id="UP001195483">
    <property type="component" value="Unassembled WGS sequence"/>
</dbReference>
<evidence type="ECO:0000313" key="1">
    <source>
        <dbReference type="EMBL" id="KAK3590578.1"/>
    </source>
</evidence>
<name>A0AAE0VTY7_9BIVA</name>
<gene>
    <name evidence="1" type="ORF">CHS0354_039710</name>
</gene>
<comment type="caution">
    <text evidence="1">The sequence shown here is derived from an EMBL/GenBank/DDBJ whole genome shotgun (WGS) entry which is preliminary data.</text>
</comment>
<organism evidence="1 2">
    <name type="scientific">Potamilus streckersoni</name>
    <dbReference type="NCBI Taxonomy" id="2493646"/>
    <lineage>
        <taxon>Eukaryota</taxon>
        <taxon>Metazoa</taxon>
        <taxon>Spiralia</taxon>
        <taxon>Lophotrochozoa</taxon>
        <taxon>Mollusca</taxon>
        <taxon>Bivalvia</taxon>
        <taxon>Autobranchia</taxon>
        <taxon>Heteroconchia</taxon>
        <taxon>Palaeoheterodonta</taxon>
        <taxon>Unionida</taxon>
        <taxon>Unionoidea</taxon>
        <taxon>Unionidae</taxon>
        <taxon>Ambleminae</taxon>
        <taxon>Lampsilini</taxon>
        <taxon>Potamilus</taxon>
    </lineage>
</organism>
<dbReference type="EMBL" id="JAEAOA010002316">
    <property type="protein sequence ID" value="KAK3590578.1"/>
    <property type="molecule type" value="Genomic_DNA"/>
</dbReference>
<dbReference type="AlphaFoldDB" id="A0AAE0VTY7"/>